<protein>
    <submittedName>
        <fullName evidence="1">ADP-ribosyltransferase exoenzyme domain protein</fullName>
    </submittedName>
</protein>
<dbReference type="SUPFAM" id="SSF56399">
    <property type="entry name" value="ADP-ribosylation"/>
    <property type="match status" value="1"/>
</dbReference>
<gene>
    <name evidence="1" type="ORF">Hokovirus_4_22</name>
</gene>
<reference evidence="1" key="1">
    <citation type="journal article" date="2017" name="Science">
        <title>Giant viruses with an expanded complement of translation system components.</title>
        <authorList>
            <person name="Schulz F."/>
            <person name="Yutin N."/>
            <person name="Ivanova N.N."/>
            <person name="Ortega D.R."/>
            <person name="Lee T.K."/>
            <person name="Vierheilig J."/>
            <person name="Daims H."/>
            <person name="Horn M."/>
            <person name="Wagner M."/>
            <person name="Jensen G.J."/>
            <person name="Kyrpides N.C."/>
            <person name="Koonin E.V."/>
            <person name="Woyke T."/>
        </authorList>
    </citation>
    <scope>NUCLEOTIDE SEQUENCE</scope>
    <source>
        <strain evidence="1">HKV1</strain>
    </source>
</reference>
<keyword evidence="1" id="KW-0808">Transferase</keyword>
<sequence>MHILLFYKKESIIKYTKKCDVIDMMYYLKAKLPTLEQLTNTNVDNLDKETKMIFKNYKTKYKNNNLEIINKIKKLISKVNYKIPLYDEHTKNLYIIPRESLYEKVITQYYRFPDHNLVKYFEEQKKKLAPKNTEKKQYGFDEKSINITDYINTDEKYNIHYMKMSKERKYFKLLLMTDFLSQFDLDILQNTYVYTIYYYSKQIGQNLTICVKPSFLPHFKHIQPYYTKDELIKMGLNMNIIKLSDINKNLDNLDNLEFINNLCTKITKNDVSANVLKEHQIHIIKEDMLGLVQYYTLQGSFFINQYLRNNNFEYKNELLEKVIYSIWDLVNKAPAFDKDYIVYRYIKTDNHLQFLQIGDIYETNSFESTTRDPFYPNINQFGFILIKIIIPASIKGAALCIESVSNFPEEQEIILSPLSLLKLEKKDNNVLYYHTDYNSQLKIETKYEFRFMGKKEINMINKPKIMQSYEQIIDFRNIKKKSFNTISERITYFIQYYANPLNQFNVSIGNKIYTVMMETYDSTTVYKKFYSVSTNNGLLLYTIIHNYIGFTIELGDSGNDDGPYMHVNYYYRFNSVPHTDKIDDYLFMQFLISIAYYFEINDIKIYCEHNTCENLLLNKNNDVYNRGNYCVDFYLYYKLNIKRYQKYQDIIPYITPKFLYTDLDALKSVKLDLLLFTTDRDELFQLYDMTYKHFFTEEMYNAVDFYIWLIENYCMYVDLFISKIALRSNINPFVNDYYIFNVQRYLYNKNISNFEFNISLPLKNKYRMD</sequence>
<dbReference type="PROSITE" id="PS51996">
    <property type="entry name" value="TR_MART"/>
    <property type="match status" value="1"/>
</dbReference>
<dbReference type="GO" id="GO:0016740">
    <property type="term" value="F:transferase activity"/>
    <property type="evidence" value="ECO:0007669"/>
    <property type="project" value="UniProtKB-KW"/>
</dbReference>
<name>A0A1V0SHC6_9VIRU</name>
<accession>A0A1V0SHC6</accession>
<organism evidence="1">
    <name type="scientific">Hokovirus HKV1</name>
    <dbReference type="NCBI Taxonomy" id="1977638"/>
    <lineage>
        <taxon>Viruses</taxon>
        <taxon>Varidnaviria</taxon>
        <taxon>Bamfordvirae</taxon>
        <taxon>Nucleocytoviricota</taxon>
        <taxon>Megaviricetes</taxon>
        <taxon>Imitervirales</taxon>
        <taxon>Mimiviridae</taxon>
        <taxon>Klosneuvirinae</taxon>
        <taxon>Hokovirus</taxon>
    </lineage>
</organism>
<dbReference type="Gene3D" id="3.90.176.10">
    <property type="entry name" value="Toxin ADP-ribosyltransferase, Chain A, domain 1"/>
    <property type="match status" value="1"/>
</dbReference>
<dbReference type="EMBL" id="KY684106">
    <property type="protein sequence ID" value="ARF11048.1"/>
    <property type="molecule type" value="Genomic_DNA"/>
</dbReference>
<proteinExistence type="predicted"/>
<evidence type="ECO:0000313" key="1">
    <source>
        <dbReference type="EMBL" id="ARF11048.1"/>
    </source>
</evidence>